<dbReference type="PANTHER" id="PTHR37013:SF7">
    <property type="entry name" value="INTEGRAL MEMBRANE PROTEIN"/>
    <property type="match status" value="1"/>
</dbReference>
<evidence type="ECO:0000256" key="1">
    <source>
        <dbReference type="SAM" id="MobiDB-lite"/>
    </source>
</evidence>
<evidence type="ECO:0000313" key="4">
    <source>
        <dbReference type="EMBL" id="KAE8155358.1"/>
    </source>
</evidence>
<protein>
    <recommendedName>
        <fullName evidence="3">DUF7703 domain-containing protein</fullName>
    </recommendedName>
</protein>
<dbReference type="Pfam" id="PF24802">
    <property type="entry name" value="DUF7703"/>
    <property type="match status" value="1"/>
</dbReference>
<dbReference type="AlphaFoldDB" id="A0A5N6U9T3"/>
<feature type="transmembrane region" description="Helical" evidence="2">
    <location>
        <begin position="196"/>
        <end position="219"/>
    </location>
</feature>
<evidence type="ECO:0000256" key="2">
    <source>
        <dbReference type="SAM" id="Phobius"/>
    </source>
</evidence>
<dbReference type="InterPro" id="IPR056120">
    <property type="entry name" value="DUF7703"/>
</dbReference>
<feature type="transmembrane region" description="Helical" evidence="2">
    <location>
        <begin position="18"/>
        <end position="46"/>
    </location>
</feature>
<dbReference type="OrthoDB" id="405906at2759"/>
<sequence>MSDRNPIHTSDGDFGPDFVIGCVVAASIAIAWYNAIELIALCLATFKRYGGCYFWSLIIATVSIIPFALGYLLLIFDVFQNYFAVALEVIGWCGMVTGQSMVLWSRLHLVVHNEKILRGTLAMIIIDAILFHVPASVLEFGTHSNHTDKFTRAFDIFERIQLVGFSVQEIILSVIYGWAAIEMIRLLPRGRHKGILIQLIIVSLIMIGMDAAVVAIQYAGYFRVHVSVKAMAYSIKLKMEYAILGRLVQVSSVPSVSGLTTTDLSTFVDLSQPHDEPSLPVPSFPDPIPQTKCAQNDDEWTSPVPSCNPVLSKIS</sequence>
<feature type="transmembrane region" description="Helical" evidence="2">
    <location>
        <begin position="82"/>
        <end position="104"/>
    </location>
</feature>
<feature type="transmembrane region" description="Helical" evidence="2">
    <location>
        <begin position="160"/>
        <end position="184"/>
    </location>
</feature>
<feature type="transmembrane region" description="Helical" evidence="2">
    <location>
        <begin position="53"/>
        <end position="76"/>
    </location>
</feature>
<keyword evidence="2" id="KW-0812">Transmembrane</keyword>
<feature type="region of interest" description="Disordered" evidence="1">
    <location>
        <begin position="272"/>
        <end position="315"/>
    </location>
</feature>
<keyword evidence="2" id="KW-1133">Transmembrane helix</keyword>
<feature type="compositionally biased region" description="Pro residues" evidence="1">
    <location>
        <begin position="279"/>
        <end position="288"/>
    </location>
</feature>
<name>A0A5N6U9T3_ASPAV</name>
<evidence type="ECO:0000313" key="5">
    <source>
        <dbReference type="Proteomes" id="UP000325780"/>
    </source>
</evidence>
<keyword evidence="2" id="KW-0472">Membrane</keyword>
<dbReference type="EMBL" id="ML742023">
    <property type="protein sequence ID" value="KAE8155358.1"/>
    <property type="molecule type" value="Genomic_DNA"/>
</dbReference>
<accession>A0A5N6U9T3</accession>
<evidence type="ECO:0000259" key="3">
    <source>
        <dbReference type="Pfam" id="PF24802"/>
    </source>
</evidence>
<gene>
    <name evidence="4" type="ORF">BDV25DRAFT_146524</name>
</gene>
<feature type="transmembrane region" description="Helical" evidence="2">
    <location>
        <begin position="116"/>
        <end position="140"/>
    </location>
</feature>
<dbReference type="PANTHER" id="PTHR37013">
    <property type="entry name" value="INTEGRAL MEMBRANE PROTEIN (AFU_ORTHOLOGUE AFUA_1G05950)-RELATED"/>
    <property type="match status" value="1"/>
</dbReference>
<feature type="domain" description="DUF7703" evidence="3">
    <location>
        <begin position="22"/>
        <end position="251"/>
    </location>
</feature>
<reference evidence="4 5" key="1">
    <citation type="submission" date="2019-04" db="EMBL/GenBank/DDBJ databases">
        <title>Friends and foes A comparative genomics study of 23 Aspergillus species from section Flavi.</title>
        <authorList>
            <consortium name="DOE Joint Genome Institute"/>
            <person name="Kjaerbolling I."/>
            <person name="Vesth T."/>
            <person name="Frisvad J.C."/>
            <person name="Nybo J.L."/>
            <person name="Theobald S."/>
            <person name="Kildgaard S."/>
            <person name="Isbrandt T."/>
            <person name="Kuo A."/>
            <person name="Sato A."/>
            <person name="Lyhne E.K."/>
            <person name="Kogle M.E."/>
            <person name="Wiebenga A."/>
            <person name="Kun R.S."/>
            <person name="Lubbers R.J."/>
            <person name="Makela M.R."/>
            <person name="Barry K."/>
            <person name="Chovatia M."/>
            <person name="Clum A."/>
            <person name="Daum C."/>
            <person name="Haridas S."/>
            <person name="He G."/>
            <person name="LaButti K."/>
            <person name="Lipzen A."/>
            <person name="Mondo S."/>
            <person name="Riley R."/>
            <person name="Salamov A."/>
            <person name="Simmons B.A."/>
            <person name="Magnuson J.K."/>
            <person name="Henrissat B."/>
            <person name="Mortensen U.H."/>
            <person name="Larsen T.O."/>
            <person name="Devries R.P."/>
            <person name="Grigoriev I.V."/>
            <person name="Machida M."/>
            <person name="Baker S.E."/>
            <person name="Andersen M.R."/>
        </authorList>
    </citation>
    <scope>NUCLEOTIDE SEQUENCE [LARGE SCALE GENOMIC DNA]</scope>
    <source>
        <strain evidence="4 5">IBT 18842</strain>
    </source>
</reference>
<keyword evidence="5" id="KW-1185">Reference proteome</keyword>
<proteinExistence type="predicted"/>
<organism evidence="4 5">
    <name type="scientific">Aspergillus avenaceus</name>
    <dbReference type="NCBI Taxonomy" id="36643"/>
    <lineage>
        <taxon>Eukaryota</taxon>
        <taxon>Fungi</taxon>
        <taxon>Dikarya</taxon>
        <taxon>Ascomycota</taxon>
        <taxon>Pezizomycotina</taxon>
        <taxon>Eurotiomycetes</taxon>
        <taxon>Eurotiomycetidae</taxon>
        <taxon>Eurotiales</taxon>
        <taxon>Aspergillaceae</taxon>
        <taxon>Aspergillus</taxon>
        <taxon>Aspergillus subgen. Circumdati</taxon>
    </lineage>
</organism>
<dbReference type="Proteomes" id="UP000325780">
    <property type="component" value="Unassembled WGS sequence"/>
</dbReference>